<sequence>MFKIQVYCIFSDERPGSSGALQAREAAEDPSDHDNDLGATSRPEVHSEDFEAPRNANKIGGISTKLRTYADIPILDKNLSLTLPVVSDELIHLRHLGCCYETVTKERQLGSFARYPTNHHPYRTFLDDPNMCVFLH</sequence>
<dbReference type="Proteomes" id="UP000095287">
    <property type="component" value="Unplaced"/>
</dbReference>
<feature type="compositionally biased region" description="Basic and acidic residues" evidence="1">
    <location>
        <begin position="25"/>
        <end position="36"/>
    </location>
</feature>
<dbReference type="AlphaFoldDB" id="A0A1I7Y402"/>
<proteinExistence type="predicted"/>
<protein>
    <submittedName>
        <fullName evidence="3">Uncharacterized protein</fullName>
    </submittedName>
</protein>
<feature type="compositionally biased region" description="Basic and acidic residues" evidence="1">
    <location>
        <begin position="43"/>
        <end position="52"/>
    </location>
</feature>
<feature type="region of interest" description="Disordered" evidence="1">
    <location>
        <begin position="13"/>
        <end position="56"/>
    </location>
</feature>
<accession>A0A1I7Y402</accession>
<evidence type="ECO:0000313" key="3">
    <source>
        <dbReference type="WBParaSite" id="L893_g1238.t1"/>
    </source>
</evidence>
<organism evidence="2 3">
    <name type="scientific">Steinernema glaseri</name>
    <dbReference type="NCBI Taxonomy" id="37863"/>
    <lineage>
        <taxon>Eukaryota</taxon>
        <taxon>Metazoa</taxon>
        <taxon>Ecdysozoa</taxon>
        <taxon>Nematoda</taxon>
        <taxon>Chromadorea</taxon>
        <taxon>Rhabditida</taxon>
        <taxon>Tylenchina</taxon>
        <taxon>Panagrolaimomorpha</taxon>
        <taxon>Strongyloidoidea</taxon>
        <taxon>Steinernematidae</taxon>
        <taxon>Steinernema</taxon>
    </lineage>
</organism>
<name>A0A1I7Y402_9BILA</name>
<evidence type="ECO:0000256" key="1">
    <source>
        <dbReference type="SAM" id="MobiDB-lite"/>
    </source>
</evidence>
<reference evidence="3" key="1">
    <citation type="submission" date="2016-11" db="UniProtKB">
        <authorList>
            <consortium name="WormBaseParasite"/>
        </authorList>
    </citation>
    <scope>IDENTIFICATION</scope>
</reference>
<evidence type="ECO:0000313" key="2">
    <source>
        <dbReference type="Proteomes" id="UP000095287"/>
    </source>
</evidence>
<keyword evidence="2" id="KW-1185">Reference proteome</keyword>
<dbReference type="WBParaSite" id="L893_g1238.t1">
    <property type="protein sequence ID" value="L893_g1238.t1"/>
    <property type="gene ID" value="L893_g1238"/>
</dbReference>